<keyword evidence="1" id="KW-0175">Coiled coil</keyword>
<feature type="coiled-coil region" evidence="1">
    <location>
        <begin position="98"/>
        <end position="125"/>
    </location>
</feature>
<dbReference type="HOGENOM" id="CLU_981341_0_0_1"/>
<proteinExistence type="predicted"/>
<dbReference type="EnsemblPlants" id="OMERI03G24410.1">
    <property type="protein sequence ID" value="OMERI03G24410.1"/>
    <property type="gene ID" value="OMERI03G24410"/>
</dbReference>
<keyword evidence="3" id="KW-1185">Reference proteome</keyword>
<dbReference type="AlphaFoldDB" id="A0A0E0D410"/>
<sequence length="284" mass="32526">MPFPRLAARFARRWKGEGLRPTSMAGWASAGEAAAVATGEKTRGRSCTPHQLRSRFLKLLQSSKKVIEETYDDWYKSQVNELVKSSLKNQQKDLEKFSDLLIKESKNIEARLQRLEALVARVQDLKFLGGDRNIVDPPLLPHLVTFQCMPSPIWPDRLVWIAQAGTSSSELDRWNARNLSGDNDQSQLDPVWNEDLKLSTPQQYGPRMLVINSQDLKSLKICNVFLMSSSKPHFLFIQQVFNGWQFSQLATTTVDDCQCFTHFMLVTQFLSYFKIILTAQHVLY</sequence>
<evidence type="ECO:0000313" key="2">
    <source>
        <dbReference type="EnsemblPlants" id="OMERI03G24410.1"/>
    </source>
</evidence>
<evidence type="ECO:0000256" key="1">
    <source>
        <dbReference type="SAM" id="Coils"/>
    </source>
</evidence>
<evidence type="ECO:0000313" key="3">
    <source>
        <dbReference type="Proteomes" id="UP000008021"/>
    </source>
</evidence>
<dbReference type="Proteomes" id="UP000008021">
    <property type="component" value="Chromosome 3"/>
</dbReference>
<organism evidence="2">
    <name type="scientific">Oryza meridionalis</name>
    <dbReference type="NCBI Taxonomy" id="40149"/>
    <lineage>
        <taxon>Eukaryota</taxon>
        <taxon>Viridiplantae</taxon>
        <taxon>Streptophyta</taxon>
        <taxon>Embryophyta</taxon>
        <taxon>Tracheophyta</taxon>
        <taxon>Spermatophyta</taxon>
        <taxon>Magnoliopsida</taxon>
        <taxon>Liliopsida</taxon>
        <taxon>Poales</taxon>
        <taxon>Poaceae</taxon>
        <taxon>BOP clade</taxon>
        <taxon>Oryzoideae</taxon>
        <taxon>Oryzeae</taxon>
        <taxon>Oryzinae</taxon>
        <taxon>Oryza</taxon>
    </lineage>
</organism>
<reference evidence="2" key="1">
    <citation type="submission" date="2015-04" db="UniProtKB">
        <authorList>
            <consortium name="EnsemblPlants"/>
        </authorList>
    </citation>
    <scope>IDENTIFICATION</scope>
</reference>
<reference evidence="2" key="2">
    <citation type="submission" date="2018-05" db="EMBL/GenBank/DDBJ databases">
        <title>OmerRS3 (Oryza meridionalis Reference Sequence Version 3).</title>
        <authorList>
            <person name="Zhang J."/>
            <person name="Kudrna D."/>
            <person name="Lee S."/>
            <person name="Talag J."/>
            <person name="Welchert J."/>
            <person name="Wing R.A."/>
        </authorList>
    </citation>
    <scope>NUCLEOTIDE SEQUENCE [LARGE SCALE GENOMIC DNA]</scope>
    <source>
        <strain evidence="2">cv. OR44</strain>
    </source>
</reference>
<accession>A0A0E0D410</accession>
<name>A0A0E0D410_9ORYZ</name>
<dbReference type="Gramene" id="OMERI03G24410.1">
    <property type="protein sequence ID" value="OMERI03G24410.1"/>
    <property type="gene ID" value="OMERI03G24410"/>
</dbReference>
<protein>
    <submittedName>
        <fullName evidence="2">Uncharacterized protein</fullName>
    </submittedName>
</protein>